<evidence type="ECO:0000256" key="1">
    <source>
        <dbReference type="SAM" id="MobiDB-lite"/>
    </source>
</evidence>
<organism evidence="3 4">
    <name type="scientific">Rugosimonospora acidiphila</name>
    <dbReference type="NCBI Taxonomy" id="556531"/>
    <lineage>
        <taxon>Bacteria</taxon>
        <taxon>Bacillati</taxon>
        <taxon>Actinomycetota</taxon>
        <taxon>Actinomycetes</taxon>
        <taxon>Micromonosporales</taxon>
        <taxon>Micromonosporaceae</taxon>
        <taxon>Rugosimonospora</taxon>
    </lineage>
</organism>
<dbReference type="Proteomes" id="UP001501570">
    <property type="component" value="Unassembled WGS sequence"/>
</dbReference>
<keyword evidence="2" id="KW-1133">Transmembrane helix</keyword>
<dbReference type="EMBL" id="BAABJQ010000014">
    <property type="protein sequence ID" value="GAA5190700.1"/>
    <property type="molecule type" value="Genomic_DNA"/>
</dbReference>
<feature type="compositionally biased region" description="Pro residues" evidence="1">
    <location>
        <begin position="63"/>
        <end position="77"/>
    </location>
</feature>
<feature type="transmembrane region" description="Helical" evidence="2">
    <location>
        <begin position="82"/>
        <end position="107"/>
    </location>
</feature>
<sequence length="268" mass="27449">MSQGDPAPARGTGFRHGVDHGPPFWPGLTGAGAGAGSAADPRPPAPAGTGPVGMLPPGTGPTGVPPGPYGTPPPRPTRPPSIPFTVIGVLFSAGVIVLAVWLVGMVIGGFRASLGWSGTSGTFTASVCEHQSGSRGGGHDRCSGTFRSADGAIVDTGAIADVRPNFTSGESEKLQRKPDGDYVETRAADAWEDAFVIFLMVGIAAWLLFLPCAAVGKVRVEKGVPLRSNPQPWGTLLPLLAWTGLGFVALSCLTLFAMLLFLLISALV</sequence>
<keyword evidence="2" id="KW-0472">Membrane</keyword>
<keyword evidence="4" id="KW-1185">Reference proteome</keyword>
<feature type="transmembrane region" description="Helical" evidence="2">
    <location>
        <begin position="236"/>
        <end position="264"/>
    </location>
</feature>
<gene>
    <name evidence="3" type="ORF">GCM10023322_46480</name>
</gene>
<feature type="region of interest" description="Disordered" evidence="1">
    <location>
        <begin position="1"/>
        <end position="77"/>
    </location>
</feature>
<feature type="compositionally biased region" description="Low complexity" evidence="1">
    <location>
        <begin position="47"/>
        <end position="57"/>
    </location>
</feature>
<dbReference type="RefSeq" id="WP_345632797.1">
    <property type="nucleotide sequence ID" value="NZ_BAABJQ010000014.1"/>
</dbReference>
<feature type="transmembrane region" description="Helical" evidence="2">
    <location>
        <begin position="194"/>
        <end position="216"/>
    </location>
</feature>
<evidence type="ECO:0000313" key="4">
    <source>
        <dbReference type="Proteomes" id="UP001501570"/>
    </source>
</evidence>
<accession>A0ABP9S5E0</accession>
<evidence type="ECO:0000313" key="3">
    <source>
        <dbReference type="EMBL" id="GAA5190700.1"/>
    </source>
</evidence>
<protein>
    <recommendedName>
        <fullName evidence="5">DUF4190 domain-containing protein</fullName>
    </recommendedName>
</protein>
<evidence type="ECO:0008006" key="5">
    <source>
        <dbReference type="Google" id="ProtNLM"/>
    </source>
</evidence>
<evidence type="ECO:0000256" key="2">
    <source>
        <dbReference type="SAM" id="Phobius"/>
    </source>
</evidence>
<keyword evidence="2" id="KW-0812">Transmembrane</keyword>
<reference evidence="4" key="1">
    <citation type="journal article" date="2019" name="Int. J. Syst. Evol. Microbiol.">
        <title>The Global Catalogue of Microorganisms (GCM) 10K type strain sequencing project: providing services to taxonomists for standard genome sequencing and annotation.</title>
        <authorList>
            <consortium name="The Broad Institute Genomics Platform"/>
            <consortium name="The Broad Institute Genome Sequencing Center for Infectious Disease"/>
            <person name="Wu L."/>
            <person name="Ma J."/>
        </authorList>
    </citation>
    <scope>NUCLEOTIDE SEQUENCE [LARGE SCALE GENOMIC DNA]</scope>
    <source>
        <strain evidence="4">JCM 18304</strain>
    </source>
</reference>
<proteinExistence type="predicted"/>
<name>A0ABP9S5E0_9ACTN</name>
<comment type="caution">
    <text evidence="3">The sequence shown here is derived from an EMBL/GenBank/DDBJ whole genome shotgun (WGS) entry which is preliminary data.</text>
</comment>